<feature type="compositionally biased region" description="Pro residues" evidence="1">
    <location>
        <begin position="393"/>
        <end position="409"/>
    </location>
</feature>
<gene>
    <name evidence="2" type="ORF">GCM10009535_56690</name>
</gene>
<proteinExistence type="predicted"/>
<feature type="compositionally biased region" description="Low complexity" evidence="1">
    <location>
        <begin position="226"/>
        <end position="275"/>
    </location>
</feature>
<organism evidence="2 3">
    <name type="scientific">Streptomyces thermocarboxydovorans</name>
    <dbReference type="NCBI Taxonomy" id="59298"/>
    <lineage>
        <taxon>Bacteria</taxon>
        <taxon>Bacillati</taxon>
        <taxon>Actinomycetota</taxon>
        <taxon>Actinomycetes</taxon>
        <taxon>Kitasatosporales</taxon>
        <taxon>Streptomycetaceae</taxon>
        <taxon>Streptomyces</taxon>
    </lineage>
</organism>
<evidence type="ECO:0000313" key="3">
    <source>
        <dbReference type="Proteomes" id="UP001500724"/>
    </source>
</evidence>
<feature type="compositionally biased region" description="Pro residues" evidence="1">
    <location>
        <begin position="276"/>
        <end position="287"/>
    </location>
</feature>
<feature type="region of interest" description="Disordered" evidence="1">
    <location>
        <begin position="130"/>
        <end position="430"/>
    </location>
</feature>
<feature type="compositionally biased region" description="Basic and acidic residues" evidence="1">
    <location>
        <begin position="1"/>
        <end position="14"/>
    </location>
</feature>
<dbReference type="Proteomes" id="UP001500724">
    <property type="component" value="Unassembled WGS sequence"/>
</dbReference>
<feature type="compositionally biased region" description="Low complexity" evidence="1">
    <location>
        <begin position="160"/>
        <end position="170"/>
    </location>
</feature>
<sequence>MARLSREKKREQAEAVHAADPGTVPIDVHVPLPVSGTGAGAPGGPSGAPAGASVGGVPVVAGAGEEIQQAVLDRLHRIAIASGHPVLATVHDERIGYVVPLRVEPDGSSHLVGEPLRMGAAAAAAAAPAPVAPAAPPPPGGGRDMPTHLLRHVPEPPPSHTSRPTSTASPVTDPSPATGPSPATNPGSATNPNAAMTPPAAAASGPAAAHLSDAVPPSAANPPAAPGSAPAAPRSSAAASPSAAARPSDAAPPAAAPSAATAPPASGPTSASTSPQAPPQPSAPPQTPAQAQPSGQTTPPPAPEPHAAPGPRAAAGTGAASESGAAPEANTDSTSAPAGEAPVRDSAPTFPLRVVPEPHVPSDSAPTFRLRALAQPEDAVPPGTVVPPTGAFGPPPAMDAKPHPAPAPEAGPREEPEDLGPDPKPTPPRGFDAVAEAVLGDEPLAVPDEARLAEPMGRINDAVREGRIDEAARLAEQTMTDASAELGPEHPEVLRLGELTAYIAYLAGEPVRAFRLSLDLAGICRRTGDTEAAYGNVRSAATAWRAVRDPRHGLELGEELIALWTEIAAEGGPAADEIEELESARARMGRLSERAGRD</sequence>
<feature type="compositionally biased region" description="Low complexity" evidence="1">
    <location>
        <begin position="188"/>
        <end position="209"/>
    </location>
</feature>
<feature type="compositionally biased region" description="Low complexity" evidence="1">
    <location>
        <begin position="380"/>
        <end position="392"/>
    </location>
</feature>
<name>A0ABP3T5A9_9ACTN</name>
<feature type="compositionally biased region" description="Gly residues" evidence="1">
    <location>
        <begin position="37"/>
        <end position="46"/>
    </location>
</feature>
<dbReference type="EMBL" id="BAAAGU010000087">
    <property type="protein sequence ID" value="GAA0669481.1"/>
    <property type="molecule type" value="Genomic_DNA"/>
</dbReference>
<accession>A0ABP3T5A9</accession>
<reference evidence="3" key="1">
    <citation type="journal article" date="2019" name="Int. J. Syst. Evol. Microbiol.">
        <title>The Global Catalogue of Microorganisms (GCM) 10K type strain sequencing project: providing services to taxonomists for standard genome sequencing and annotation.</title>
        <authorList>
            <consortium name="The Broad Institute Genomics Platform"/>
            <consortium name="The Broad Institute Genome Sequencing Center for Infectious Disease"/>
            <person name="Wu L."/>
            <person name="Ma J."/>
        </authorList>
    </citation>
    <scope>NUCLEOTIDE SEQUENCE [LARGE SCALE GENOMIC DNA]</scope>
    <source>
        <strain evidence="3">JCM 10367</strain>
    </source>
</reference>
<feature type="compositionally biased region" description="Pro residues" evidence="1">
    <location>
        <begin position="298"/>
        <end position="308"/>
    </location>
</feature>
<feature type="region of interest" description="Disordered" evidence="1">
    <location>
        <begin position="1"/>
        <end position="50"/>
    </location>
</feature>
<evidence type="ECO:0000256" key="1">
    <source>
        <dbReference type="SAM" id="MobiDB-lite"/>
    </source>
</evidence>
<feature type="compositionally biased region" description="Pro residues" evidence="1">
    <location>
        <begin position="130"/>
        <end position="140"/>
    </location>
</feature>
<keyword evidence="3" id="KW-1185">Reference proteome</keyword>
<evidence type="ECO:0008006" key="4">
    <source>
        <dbReference type="Google" id="ProtNLM"/>
    </source>
</evidence>
<feature type="compositionally biased region" description="Low complexity" evidence="1">
    <location>
        <begin position="288"/>
        <end position="297"/>
    </location>
</feature>
<comment type="caution">
    <text evidence="2">The sequence shown here is derived from an EMBL/GenBank/DDBJ whole genome shotgun (WGS) entry which is preliminary data.</text>
</comment>
<feature type="compositionally biased region" description="Low complexity" evidence="1">
    <location>
        <begin position="309"/>
        <end position="329"/>
    </location>
</feature>
<evidence type="ECO:0000313" key="2">
    <source>
        <dbReference type="EMBL" id="GAA0669481.1"/>
    </source>
</evidence>
<protein>
    <recommendedName>
        <fullName evidence="4">Tetratricopeptide repeat protein</fullName>
    </recommendedName>
</protein>